<dbReference type="Proteomes" id="UP000180166">
    <property type="component" value="Chromosome"/>
</dbReference>
<reference evidence="2 3" key="1">
    <citation type="submission" date="2016-10" db="EMBL/GenBank/DDBJ databases">
        <title>Genome sequence of Nocardia seriolae strain EM150506, isolated from Anguila japonica.</title>
        <authorList>
            <person name="Han H.-J."/>
        </authorList>
    </citation>
    <scope>NUCLEOTIDE SEQUENCE [LARGE SCALE GENOMIC DNA]</scope>
    <source>
        <strain evidence="2 3">EM150506</strain>
    </source>
</reference>
<accession>A0ABC8B039</accession>
<gene>
    <name evidence="2" type="ORF">NS506_05887</name>
</gene>
<sequence>MKRWGVAAGVLGSGVAVGFVAFAGYTVSVGRRVPRPGSEVVVVLGCRLRHNRVGPMLKRRLDRGVEVFGVERGLGGAPLMVVSGGQGGGETVPEAAAMVDYLEAQGISGEVMVREDRSRNTEENLRFTARELRCRGFDPTAVRMTVLTSDFHVLRTARLARRLGLNVQVTGARTARLLLRKSFLREFVAILASPVTGPVSGRLRAAG</sequence>
<dbReference type="Gene3D" id="3.40.50.620">
    <property type="entry name" value="HUPs"/>
    <property type="match status" value="1"/>
</dbReference>
<organism evidence="2 3">
    <name type="scientific">Nocardia seriolae</name>
    <dbReference type="NCBI Taxonomy" id="37332"/>
    <lineage>
        <taxon>Bacteria</taxon>
        <taxon>Bacillati</taxon>
        <taxon>Actinomycetota</taxon>
        <taxon>Actinomycetes</taxon>
        <taxon>Mycobacteriales</taxon>
        <taxon>Nocardiaceae</taxon>
        <taxon>Nocardia</taxon>
    </lineage>
</organism>
<dbReference type="InterPro" id="IPR014729">
    <property type="entry name" value="Rossmann-like_a/b/a_fold"/>
</dbReference>
<feature type="domain" description="DUF218" evidence="1">
    <location>
        <begin position="40"/>
        <end position="188"/>
    </location>
</feature>
<name>A0ABC8B039_9NOCA</name>
<evidence type="ECO:0000313" key="3">
    <source>
        <dbReference type="Proteomes" id="UP000180166"/>
    </source>
</evidence>
<dbReference type="PANTHER" id="PTHR30336">
    <property type="entry name" value="INNER MEMBRANE PROTEIN, PROBABLE PERMEASE"/>
    <property type="match status" value="1"/>
</dbReference>
<dbReference type="CDD" id="cd06259">
    <property type="entry name" value="YdcF-like"/>
    <property type="match status" value="1"/>
</dbReference>
<proteinExistence type="predicted"/>
<dbReference type="InterPro" id="IPR051599">
    <property type="entry name" value="Cell_Envelope_Assoc"/>
</dbReference>
<dbReference type="EMBL" id="CP017839">
    <property type="protein sequence ID" value="APA99923.1"/>
    <property type="molecule type" value="Genomic_DNA"/>
</dbReference>
<evidence type="ECO:0000259" key="1">
    <source>
        <dbReference type="Pfam" id="PF02698"/>
    </source>
</evidence>
<evidence type="ECO:0000313" key="2">
    <source>
        <dbReference type="EMBL" id="APA99923.1"/>
    </source>
</evidence>
<dbReference type="RefSeq" id="WP_071811752.1">
    <property type="nucleotide sequence ID" value="NZ_AP017900.1"/>
</dbReference>
<dbReference type="AlphaFoldDB" id="A0ABC8B039"/>
<dbReference type="KEGG" id="nsr:NS506_05887"/>
<dbReference type="GeneID" id="93376388"/>
<dbReference type="InterPro" id="IPR003848">
    <property type="entry name" value="DUF218"/>
</dbReference>
<protein>
    <recommendedName>
        <fullName evidence="1">DUF218 domain-containing protein</fullName>
    </recommendedName>
</protein>
<dbReference type="Pfam" id="PF02698">
    <property type="entry name" value="DUF218"/>
    <property type="match status" value="1"/>
</dbReference>
<dbReference type="PANTHER" id="PTHR30336:SF4">
    <property type="entry name" value="ENVELOPE BIOGENESIS FACTOR ELYC"/>
    <property type="match status" value="1"/>
</dbReference>